<dbReference type="Proteomes" id="UP000030428">
    <property type="component" value="Unassembled WGS sequence"/>
</dbReference>
<proteinExistence type="predicted"/>
<protein>
    <recommendedName>
        <fullName evidence="4">Lipoprotein</fullName>
    </recommendedName>
</protein>
<name>A0A0A6RLR5_9GAMM</name>
<evidence type="ECO:0000256" key="1">
    <source>
        <dbReference type="SAM" id="SignalP"/>
    </source>
</evidence>
<sequence>MYQSSFLKALAIYASVMTLVACTGAKKPTFNPANAPRVAKLERVAISSFDGKDGKLFKKELETLLLNNKEGGFVVVTSQKKADGVFSGRVIDSSVSSRDYSKEIEDCEREGFFKKCKEGTQRKFKVKCVEKNANFQVLVSATKLKTGEVIYSSKFTGKETDTYCENQSTPPASNASRLQKARAKALEKIRKDVAPYYSEE</sequence>
<feature type="signal peptide" evidence="1">
    <location>
        <begin position="1"/>
        <end position="21"/>
    </location>
</feature>
<keyword evidence="1" id="KW-0732">Signal</keyword>
<keyword evidence="3" id="KW-1185">Reference proteome</keyword>
<reference evidence="2 3" key="1">
    <citation type="journal article" date="2016" name="Front. Microbiol.">
        <title>Single-Cell (Meta-)Genomics of a Dimorphic Candidatus Thiomargarita nelsonii Reveals Genomic Plasticity.</title>
        <authorList>
            <person name="Flood B.E."/>
            <person name="Fliss P."/>
            <person name="Jones D.S."/>
            <person name="Dick G.J."/>
            <person name="Jain S."/>
            <person name="Kaster A.K."/>
            <person name="Winkel M."/>
            <person name="Mussmann M."/>
            <person name="Bailey J."/>
        </authorList>
    </citation>
    <scope>NUCLEOTIDE SEQUENCE [LARGE SCALE GENOMIC DNA]</scope>
    <source>
        <strain evidence="2">Hydrate Ridge</strain>
    </source>
</reference>
<dbReference type="EMBL" id="JSZA02000030">
    <property type="protein sequence ID" value="KHD04781.2"/>
    <property type="molecule type" value="Genomic_DNA"/>
</dbReference>
<organism evidence="2 3">
    <name type="scientific">Candidatus Thiomargarita nelsonii</name>
    <dbReference type="NCBI Taxonomy" id="1003181"/>
    <lineage>
        <taxon>Bacteria</taxon>
        <taxon>Pseudomonadati</taxon>
        <taxon>Pseudomonadota</taxon>
        <taxon>Gammaproteobacteria</taxon>
        <taxon>Thiotrichales</taxon>
        <taxon>Thiotrichaceae</taxon>
        <taxon>Thiomargarita</taxon>
    </lineage>
</organism>
<comment type="caution">
    <text evidence="2">The sequence shown here is derived from an EMBL/GenBank/DDBJ whole genome shotgun (WGS) entry which is preliminary data.</text>
</comment>
<evidence type="ECO:0000313" key="3">
    <source>
        <dbReference type="Proteomes" id="UP000030428"/>
    </source>
</evidence>
<gene>
    <name evidence="2" type="ORF">PN36_10105</name>
</gene>
<dbReference type="AlphaFoldDB" id="A0A0A6RLR5"/>
<evidence type="ECO:0000313" key="2">
    <source>
        <dbReference type="EMBL" id="KHD04781.2"/>
    </source>
</evidence>
<feature type="chain" id="PRO_5020024032" description="Lipoprotein" evidence="1">
    <location>
        <begin position="22"/>
        <end position="200"/>
    </location>
</feature>
<accession>A0A0A6RLR5</accession>
<evidence type="ECO:0008006" key="4">
    <source>
        <dbReference type="Google" id="ProtNLM"/>
    </source>
</evidence>